<reference evidence="4 5" key="1">
    <citation type="submission" date="2019-07" db="EMBL/GenBank/DDBJ databases">
        <title>Quadrisphaera sp. strain DD2A genome sequencing and assembly.</title>
        <authorList>
            <person name="Kim I."/>
        </authorList>
    </citation>
    <scope>NUCLEOTIDE SEQUENCE [LARGE SCALE GENOMIC DNA]</scope>
    <source>
        <strain evidence="4 5">DD2A</strain>
    </source>
</reference>
<proteinExistence type="predicted"/>
<dbReference type="Pfam" id="PF00563">
    <property type="entry name" value="EAL"/>
    <property type="match status" value="1"/>
</dbReference>
<evidence type="ECO:0000259" key="3">
    <source>
        <dbReference type="PROSITE" id="PS50887"/>
    </source>
</evidence>
<dbReference type="NCBIfam" id="TIGR00254">
    <property type="entry name" value="GGDEF"/>
    <property type="match status" value="1"/>
</dbReference>
<dbReference type="OrthoDB" id="23692at2"/>
<sequence>MITEARTGPGTQVRVGALAALLLVLPAAAAPLCTPQMPPTWVVVSAWVAVMALVWAQARVLSHHVAVSAGSLWHDALLATLACASALLVLLLPVLRGAAGMGEALAVLVLVEAAAAVVSLGTGLSTLAQARRGADPRVVWSVAAGAVAVVSQVLWPLRMAVPALREPWPSAALAVVVLLGWAVVVAGLVRASVPAEVQRRRAPWDEDLVSVLTCGTVATGVLLVGALVGIPTAAALAAALALVLLLSKVRLLVRELVSLQGSHEAAVTDELTGLGNRRSLVAALDAALQTREDVALLLLDLDRFKHVNDAMGHLAGDELLRQVAARLRGVMVSGAVLARLGGDEFAVLLSGPAARAAHEVALGVHAALLQPAAVEGHLVHAPASIGVAQRAAAVTGGAGGHVTSTGDDLLRRADTAMYAAKTGRSGVAVHGHDHDRRARELLQTAEELRVALAHGELVLHYQPQVAVADGALVGVEALVRWQHPRRGLVAPDAFLGVAQDVGLGEAVTDAVLRLAVAQAAAWRAAGTPVRVSVNLTAHDVQPALVGRVSGLLLAHGLRPGLLAVEITETSVVADPVRAAAVLRDLVGLGVEVSVDDFGTGHSSLTLLLQLPVHEVKVDRSFVAALCTDSARRHVVRATVDLAHGLGMRVVAEGVEDHDVLAQLADLGCDTSQGYLHSRPLPPGQLTAWMAARASAPALRAG</sequence>
<feature type="transmembrane region" description="Helical" evidence="1">
    <location>
        <begin position="76"/>
        <end position="98"/>
    </location>
</feature>
<protein>
    <submittedName>
        <fullName evidence="4">Bifunctional diguanylate cyclase/phosphodiesterase</fullName>
    </submittedName>
</protein>
<dbReference type="Gene3D" id="3.30.70.270">
    <property type="match status" value="1"/>
</dbReference>
<dbReference type="GO" id="GO:0071111">
    <property type="term" value="F:cyclic-guanylate-specific phosphodiesterase activity"/>
    <property type="evidence" value="ECO:0007669"/>
    <property type="project" value="InterPro"/>
</dbReference>
<organism evidence="4 5">
    <name type="scientific">Quadrisphaera setariae</name>
    <dbReference type="NCBI Taxonomy" id="2593304"/>
    <lineage>
        <taxon>Bacteria</taxon>
        <taxon>Bacillati</taxon>
        <taxon>Actinomycetota</taxon>
        <taxon>Actinomycetes</taxon>
        <taxon>Kineosporiales</taxon>
        <taxon>Kineosporiaceae</taxon>
        <taxon>Quadrisphaera</taxon>
    </lineage>
</organism>
<dbReference type="SMART" id="SM00267">
    <property type="entry name" value="GGDEF"/>
    <property type="match status" value="1"/>
</dbReference>
<accession>A0A5C8Z5Q6</accession>
<feature type="transmembrane region" description="Helical" evidence="1">
    <location>
        <begin position="104"/>
        <end position="126"/>
    </location>
</feature>
<dbReference type="PANTHER" id="PTHR33121:SF70">
    <property type="entry name" value="SIGNALING PROTEIN YKOW"/>
    <property type="match status" value="1"/>
</dbReference>
<evidence type="ECO:0000259" key="2">
    <source>
        <dbReference type="PROSITE" id="PS50883"/>
    </source>
</evidence>
<name>A0A5C8Z5Q6_9ACTN</name>
<dbReference type="Gene3D" id="3.20.20.450">
    <property type="entry name" value="EAL domain"/>
    <property type="match status" value="1"/>
</dbReference>
<feature type="domain" description="GGDEF" evidence="3">
    <location>
        <begin position="292"/>
        <end position="432"/>
    </location>
</feature>
<dbReference type="SUPFAM" id="SSF141868">
    <property type="entry name" value="EAL domain-like"/>
    <property type="match status" value="1"/>
</dbReference>
<feature type="transmembrane region" description="Helical" evidence="1">
    <location>
        <begin position="138"/>
        <end position="155"/>
    </location>
</feature>
<dbReference type="PROSITE" id="PS50887">
    <property type="entry name" value="GGDEF"/>
    <property type="match status" value="1"/>
</dbReference>
<evidence type="ECO:0000313" key="4">
    <source>
        <dbReference type="EMBL" id="TXR52684.1"/>
    </source>
</evidence>
<keyword evidence="1" id="KW-0472">Membrane</keyword>
<dbReference type="EMBL" id="VKAC01000012">
    <property type="protein sequence ID" value="TXR52684.1"/>
    <property type="molecule type" value="Genomic_DNA"/>
</dbReference>
<dbReference type="Pfam" id="PF00990">
    <property type="entry name" value="GGDEF"/>
    <property type="match status" value="1"/>
</dbReference>
<dbReference type="InterPro" id="IPR000160">
    <property type="entry name" value="GGDEF_dom"/>
</dbReference>
<comment type="caution">
    <text evidence="4">The sequence shown here is derived from an EMBL/GenBank/DDBJ whole genome shotgun (WGS) entry which is preliminary data.</text>
</comment>
<dbReference type="InterPro" id="IPR001633">
    <property type="entry name" value="EAL_dom"/>
</dbReference>
<dbReference type="CDD" id="cd01948">
    <property type="entry name" value="EAL"/>
    <property type="match status" value="1"/>
</dbReference>
<evidence type="ECO:0000313" key="5">
    <source>
        <dbReference type="Proteomes" id="UP000321234"/>
    </source>
</evidence>
<dbReference type="InterPro" id="IPR029787">
    <property type="entry name" value="Nucleotide_cyclase"/>
</dbReference>
<dbReference type="InterPro" id="IPR043128">
    <property type="entry name" value="Rev_trsase/Diguanyl_cyclase"/>
</dbReference>
<keyword evidence="1" id="KW-1133">Transmembrane helix</keyword>
<dbReference type="PANTHER" id="PTHR33121">
    <property type="entry name" value="CYCLIC DI-GMP PHOSPHODIESTERASE PDEF"/>
    <property type="match status" value="1"/>
</dbReference>
<evidence type="ECO:0000256" key="1">
    <source>
        <dbReference type="SAM" id="Phobius"/>
    </source>
</evidence>
<dbReference type="Proteomes" id="UP000321234">
    <property type="component" value="Unassembled WGS sequence"/>
</dbReference>
<dbReference type="CDD" id="cd01949">
    <property type="entry name" value="GGDEF"/>
    <property type="match status" value="1"/>
</dbReference>
<dbReference type="AlphaFoldDB" id="A0A5C8Z5Q6"/>
<feature type="transmembrane region" description="Helical" evidence="1">
    <location>
        <begin position="167"/>
        <end position="188"/>
    </location>
</feature>
<feature type="domain" description="EAL" evidence="2">
    <location>
        <begin position="441"/>
        <end position="693"/>
    </location>
</feature>
<feature type="transmembrane region" description="Helical" evidence="1">
    <location>
        <begin position="39"/>
        <end position="56"/>
    </location>
</feature>
<dbReference type="PROSITE" id="PS50883">
    <property type="entry name" value="EAL"/>
    <property type="match status" value="1"/>
</dbReference>
<keyword evidence="1" id="KW-0812">Transmembrane</keyword>
<dbReference type="InterPro" id="IPR035919">
    <property type="entry name" value="EAL_sf"/>
</dbReference>
<dbReference type="InterPro" id="IPR050706">
    <property type="entry name" value="Cyclic-di-GMP_PDE-like"/>
</dbReference>
<dbReference type="SUPFAM" id="SSF55073">
    <property type="entry name" value="Nucleotide cyclase"/>
    <property type="match status" value="1"/>
</dbReference>
<gene>
    <name evidence="4" type="ORF">FMM08_18185</name>
</gene>
<dbReference type="RefSeq" id="WP_147927806.1">
    <property type="nucleotide sequence ID" value="NZ_VKAC01000012.1"/>
</dbReference>
<dbReference type="SMART" id="SM00052">
    <property type="entry name" value="EAL"/>
    <property type="match status" value="1"/>
</dbReference>
<keyword evidence="5" id="KW-1185">Reference proteome</keyword>